<accession>D5PH65</accession>
<sequence>MARRRKSLWENVFRDRRAGLAGRDTDRACVIGTMQVGQRHNMIRVYGPGVLGDRIA</sequence>
<protein>
    <submittedName>
        <fullName evidence="1">Uncharacterized protein</fullName>
    </submittedName>
</protein>
<dbReference type="EMBL" id="ADNV01000353">
    <property type="protein sequence ID" value="EFG74672.1"/>
    <property type="molecule type" value="Genomic_DNA"/>
</dbReference>
<gene>
    <name evidence="1" type="ORF">HMPREF0591_5509</name>
</gene>
<evidence type="ECO:0000313" key="1">
    <source>
        <dbReference type="EMBL" id="EFG74672.1"/>
    </source>
</evidence>
<dbReference type="AlphaFoldDB" id="D5PH65"/>
<dbReference type="HOGENOM" id="CLU_3009462_0_0_11"/>
<name>D5PH65_9MYCO</name>
<keyword evidence="2" id="KW-1185">Reference proteome</keyword>
<organism evidence="1 2">
    <name type="scientific">Mycobacterium parascrofulaceum ATCC BAA-614</name>
    <dbReference type="NCBI Taxonomy" id="525368"/>
    <lineage>
        <taxon>Bacteria</taxon>
        <taxon>Bacillati</taxon>
        <taxon>Actinomycetota</taxon>
        <taxon>Actinomycetes</taxon>
        <taxon>Mycobacteriales</taxon>
        <taxon>Mycobacteriaceae</taxon>
        <taxon>Mycobacterium</taxon>
        <taxon>Mycobacterium simiae complex</taxon>
    </lineage>
</organism>
<comment type="caution">
    <text evidence="1">The sequence shown here is derived from an EMBL/GenBank/DDBJ whole genome shotgun (WGS) entry which is preliminary data.</text>
</comment>
<proteinExistence type="predicted"/>
<reference evidence="1 2" key="1">
    <citation type="submission" date="2010-04" db="EMBL/GenBank/DDBJ databases">
        <authorList>
            <person name="Muzny D."/>
            <person name="Qin X."/>
            <person name="Deng J."/>
            <person name="Jiang H."/>
            <person name="Liu Y."/>
            <person name="Qu J."/>
            <person name="Song X.-Z."/>
            <person name="Zhang L."/>
            <person name="Thornton R."/>
            <person name="Coyle M."/>
            <person name="Francisco L."/>
            <person name="Jackson L."/>
            <person name="Javaid M."/>
            <person name="Korchina V."/>
            <person name="Kovar C."/>
            <person name="Mata R."/>
            <person name="Mathew T."/>
            <person name="Ngo R."/>
            <person name="Nguyen L."/>
            <person name="Nguyen N."/>
            <person name="Okwuonu G."/>
            <person name="Ongeri F."/>
            <person name="Pham C."/>
            <person name="Simmons D."/>
            <person name="Wilczek-Boney K."/>
            <person name="Hale W."/>
            <person name="Jakkamsetti A."/>
            <person name="Pham P."/>
            <person name="Ruth R."/>
            <person name="San Lucas F."/>
            <person name="Warren J."/>
            <person name="Zhang J."/>
            <person name="Zhao Z."/>
            <person name="Zhou C."/>
            <person name="Zhu D."/>
            <person name="Lee S."/>
            <person name="Bess C."/>
            <person name="Blankenburg K."/>
            <person name="Forbes L."/>
            <person name="Fu Q."/>
            <person name="Gubbala S."/>
            <person name="Hirani K."/>
            <person name="Jayaseelan J.C."/>
            <person name="Lara F."/>
            <person name="Munidasa M."/>
            <person name="Palculict T."/>
            <person name="Patil S."/>
            <person name="Pu L.-L."/>
            <person name="Saada N."/>
            <person name="Tang L."/>
            <person name="Weissenberger G."/>
            <person name="Zhu Y."/>
            <person name="Hemphill L."/>
            <person name="Shang Y."/>
            <person name="Youmans B."/>
            <person name="Ayvaz T."/>
            <person name="Ross M."/>
            <person name="Santibanez J."/>
            <person name="Aqrawi P."/>
            <person name="Gross S."/>
            <person name="Joshi V."/>
            <person name="Fowler G."/>
            <person name="Nazareth L."/>
            <person name="Reid J."/>
            <person name="Worley K."/>
            <person name="Petrosino J."/>
            <person name="Highlander S."/>
            <person name="Gibbs R."/>
        </authorList>
    </citation>
    <scope>NUCLEOTIDE SEQUENCE [LARGE SCALE GENOMIC DNA]</scope>
    <source>
        <strain evidence="1 2">ATCC BAA-614</strain>
    </source>
</reference>
<evidence type="ECO:0000313" key="2">
    <source>
        <dbReference type="Proteomes" id="UP000003653"/>
    </source>
</evidence>
<dbReference type="Proteomes" id="UP000003653">
    <property type="component" value="Unassembled WGS sequence"/>
</dbReference>